<organism evidence="1">
    <name type="scientific">marine metagenome</name>
    <dbReference type="NCBI Taxonomy" id="408172"/>
    <lineage>
        <taxon>unclassified sequences</taxon>
        <taxon>metagenomes</taxon>
        <taxon>ecological metagenomes</taxon>
    </lineage>
</organism>
<name>A0A382ABK5_9ZZZZ</name>
<reference evidence="1" key="1">
    <citation type="submission" date="2018-05" db="EMBL/GenBank/DDBJ databases">
        <authorList>
            <person name="Lanie J.A."/>
            <person name="Ng W.-L."/>
            <person name="Kazmierczak K.M."/>
            <person name="Andrzejewski T.M."/>
            <person name="Davidsen T.M."/>
            <person name="Wayne K.J."/>
            <person name="Tettelin H."/>
            <person name="Glass J.I."/>
            <person name="Rusch D."/>
            <person name="Podicherti R."/>
            <person name="Tsui H.-C.T."/>
            <person name="Winkler M.E."/>
        </authorList>
    </citation>
    <scope>NUCLEOTIDE SEQUENCE</scope>
</reference>
<accession>A0A382ABK5</accession>
<proteinExistence type="predicted"/>
<dbReference type="AlphaFoldDB" id="A0A382ABK5"/>
<evidence type="ECO:0008006" key="2">
    <source>
        <dbReference type="Google" id="ProtNLM"/>
    </source>
</evidence>
<gene>
    <name evidence="1" type="ORF">METZ01_LOCUS151316</name>
</gene>
<evidence type="ECO:0000313" key="1">
    <source>
        <dbReference type="EMBL" id="SVA98462.1"/>
    </source>
</evidence>
<sequence>MDNYLDIDGFKKLHPEICKGFALAREYAKEGTWMEPGFKFDDMSYTLNWKPIYKAFAEYQALPDNDPIKVHGAELFPKDFKDYKQRNLFTRYLKGVLGANDPYIYYFLWEEGNWDIRNAERKPTDEQKYFPGVVKWVEDLVKKNVITRIGRVIFFHCEHDGKAFEHRDLDGSKGTEQGFSPHNNEFIHIRYRTKRGFYIWDPEVKQKHYVNSCASFWNDQDWHGGEISNEQEYGLRIDCKFSDRFKEEIGIAHLEHY</sequence>
<dbReference type="EMBL" id="UINC01024572">
    <property type="protein sequence ID" value="SVA98462.1"/>
    <property type="molecule type" value="Genomic_DNA"/>
</dbReference>
<protein>
    <recommendedName>
        <fullName evidence="2">Prolyl 4-hydroxylase alpha subunit Fe(2+) 2OG dioxygenase domain-containing protein</fullName>
    </recommendedName>
</protein>